<protein>
    <recommendedName>
        <fullName evidence="12">Mitochondrial import receptor subunit TOM40</fullName>
    </recommendedName>
</protein>
<dbReference type="EMBL" id="JAAMPI010000172">
    <property type="protein sequence ID" value="KAF4634603.1"/>
    <property type="molecule type" value="Genomic_DNA"/>
</dbReference>
<keyword evidence="11" id="KW-1185">Reference proteome</keyword>
<evidence type="ECO:0000256" key="7">
    <source>
        <dbReference type="ARBA" id="ARBA00022927"/>
    </source>
</evidence>
<evidence type="ECO:0000256" key="5">
    <source>
        <dbReference type="ARBA" id="ARBA00022692"/>
    </source>
</evidence>
<dbReference type="GO" id="GO:0030150">
    <property type="term" value="P:protein import into mitochondrial matrix"/>
    <property type="evidence" value="ECO:0007669"/>
    <property type="project" value="InterPro"/>
</dbReference>
<keyword evidence="3" id="KW-0813">Transport</keyword>
<evidence type="ECO:0000256" key="2">
    <source>
        <dbReference type="ARBA" id="ARBA00010510"/>
    </source>
</evidence>
<keyword evidence="7" id="KW-0653">Protein transport</keyword>
<comment type="subcellular location">
    <subcellularLocation>
        <location evidence="1">Mitochondrion outer membrane</location>
        <topology evidence="1">Multi-pass membrane protein</topology>
    </subcellularLocation>
</comment>
<dbReference type="InterPro" id="IPR023614">
    <property type="entry name" value="Porin_dom_sf"/>
</dbReference>
<dbReference type="Proteomes" id="UP000566819">
    <property type="component" value="Unassembled WGS sequence"/>
</dbReference>
<evidence type="ECO:0000256" key="1">
    <source>
        <dbReference type="ARBA" id="ARBA00004374"/>
    </source>
</evidence>
<dbReference type="InterPro" id="IPR037930">
    <property type="entry name" value="Tom40"/>
</dbReference>
<comment type="caution">
    <text evidence="10">The sequence shown here is derived from an EMBL/GenBank/DDBJ whole genome shotgun (WGS) entry which is preliminary data.</text>
</comment>
<name>A0A8H4W548_9HELO</name>
<evidence type="ECO:0008006" key="12">
    <source>
        <dbReference type="Google" id="ProtNLM"/>
    </source>
</evidence>
<sequence length="432" mass="46606">MAMAHPVIKFLVECLSRFFGWRNSSARPMSASAPARPGLFQLLDAWRGGLREARRELPFGKKFKVPFECQPSTIHLSRRSSIQAASPSSPPADTTQFLSFPAFDSCIIMSSMALEKDGPLGFLSNNAVTAALADTYTSFSERRAALGLSNPGSVENIAREVQRDVFLNNYTFSGLRADLTKAFSISPLFQVSHAFSMGSQGLPPYTFAALFGTNKIFMQGNVDNEGQLSTRFNYRWTPSLVTKTQIQIAPGPNQAMMQFDNEYTGNDFTASLKTLNPSIIDGGLTGIFIGSYLQSVTPSLALGLEAIWQRAALNQGPETALSYCAKYKGSDWIASAQLAAGGAISTSYWRKLTDKVEAGVDLNLQFAGLSGAGGMMGGAYKKGGRDNSWSQLTFASEMDHVKSTAKIGLAVSIEAGGEELQEQQAAPAQIPF</sequence>
<evidence type="ECO:0000256" key="4">
    <source>
        <dbReference type="ARBA" id="ARBA00022452"/>
    </source>
</evidence>
<keyword evidence="8" id="KW-0496">Mitochondrion</keyword>
<keyword evidence="5" id="KW-0812">Transmembrane</keyword>
<dbReference type="Pfam" id="PF01459">
    <property type="entry name" value="Porin_3"/>
    <property type="match status" value="1"/>
</dbReference>
<evidence type="ECO:0000256" key="9">
    <source>
        <dbReference type="ARBA" id="ARBA00023136"/>
    </source>
</evidence>
<evidence type="ECO:0000313" key="11">
    <source>
        <dbReference type="Proteomes" id="UP000566819"/>
    </source>
</evidence>
<dbReference type="InterPro" id="IPR027246">
    <property type="entry name" value="Porin_Euk/Tom40"/>
</dbReference>
<reference evidence="10 11" key="1">
    <citation type="submission" date="2020-03" db="EMBL/GenBank/DDBJ databases">
        <title>Draft Genome Sequence of Cudoniella acicularis.</title>
        <authorList>
            <person name="Buettner E."/>
            <person name="Kellner H."/>
        </authorList>
    </citation>
    <scope>NUCLEOTIDE SEQUENCE [LARGE SCALE GENOMIC DNA]</scope>
    <source>
        <strain evidence="10 11">DSM 108380</strain>
    </source>
</reference>
<comment type="similarity">
    <text evidence="2">Belongs to the Tom40 family.</text>
</comment>
<evidence type="ECO:0000256" key="8">
    <source>
        <dbReference type="ARBA" id="ARBA00023128"/>
    </source>
</evidence>
<keyword evidence="4" id="KW-1134">Transmembrane beta strand</keyword>
<keyword evidence="9" id="KW-0472">Membrane</keyword>
<keyword evidence="6" id="KW-1000">Mitochondrion outer membrane</keyword>
<dbReference type="OrthoDB" id="19656at2759"/>
<dbReference type="GO" id="GO:0008320">
    <property type="term" value="F:protein transmembrane transporter activity"/>
    <property type="evidence" value="ECO:0007669"/>
    <property type="project" value="InterPro"/>
</dbReference>
<dbReference type="GO" id="GO:0005741">
    <property type="term" value="C:mitochondrial outer membrane"/>
    <property type="evidence" value="ECO:0007669"/>
    <property type="project" value="UniProtKB-SubCell"/>
</dbReference>
<dbReference type="PANTHER" id="PTHR10802">
    <property type="entry name" value="MITOCHONDRIAL IMPORT RECEPTOR SUBUNIT TOM40"/>
    <property type="match status" value="1"/>
</dbReference>
<organism evidence="10 11">
    <name type="scientific">Cudoniella acicularis</name>
    <dbReference type="NCBI Taxonomy" id="354080"/>
    <lineage>
        <taxon>Eukaryota</taxon>
        <taxon>Fungi</taxon>
        <taxon>Dikarya</taxon>
        <taxon>Ascomycota</taxon>
        <taxon>Pezizomycotina</taxon>
        <taxon>Leotiomycetes</taxon>
        <taxon>Helotiales</taxon>
        <taxon>Tricladiaceae</taxon>
        <taxon>Cudoniella</taxon>
    </lineage>
</organism>
<accession>A0A8H4W548</accession>
<gene>
    <name evidence="10" type="ORF">G7Y89_g3511</name>
</gene>
<dbReference type="CDD" id="cd07305">
    <property type="entry name" value="Porin3_Tom40"/>
    <property type="match status" value="1"/>
</dbReference>
<dbReference type="AlphaFoldDB" id="A0A8H4W548"/>
<proteinExistence type="inferred from homology"/>
<evidence type="ECO:0000256" key="3">
    <source>
        <dbReference type="ARBA" id="ARBA00022448"/>
    </source>
</evidence>
<dbReference type="Gene3D" id="2.40.160.10">
    <property type="entry name" value="Porin"/>
    <property type="match status" value="1"/>
</dbReference>
<evidence type="ECO:0000256" key="6">
    <source>
        <dbReference type="ARBA" id="ARBA00022787"/>
    </source>
</evidence>
<evidence type="ECO:0000313" key="10">
    <source>
        <dbReference type="EMBL" id="KAF4634603.1"/>
    </source>
</evidence>